<evidence type="ECO:0000256" key="6">
    <source>
        <dbReference type="ARBA" id="ARBA00022842"/>
    </source>
</evidence>
<evidence type="ECO:0000256" key="7">
    <source>
        <dbReference type="ARBA" id="ARBA00038093"/>
    </source>
</evidence>
<dbReference type="SUPFAM" id="SSF88723">
    <property type="entry name" value="PIN domain-like"/>
    <property type="match status" value="1"/>
</dbReference>
<dbReference type="InterPro" id="IPR029060">
    <property type="entry name" value="PIN-like_dom_sf"/>
</dbReference>
<sequence>MNLLLIDTDIASFIFKASDYATPYLPLLNGHDLAISFVTVAELYQWAILRQWGERRLEQLKQSLLNYIIIPSDELLCQEWAKVRAGRHVIGRPISPQDAWIAATALRHDLPLVTYNIKDFRDTSNLRLVTS</sequence>
<accession>A0AA97AUA2</accession>
<keyword evidence="2" id="KW-1277">Toxin-antitoxin system</keyword>
<dbReference type="EMBL" id="CP130144">
    <property type="protein sequence ID" value="WNZ46375.1"/>
    <property type="molecule type" value="Genomic_DNA"/>
</dbReference>
<evidence type="ECO:0000256" key="1">
    <source>
        <dbReference type="ARBA" id="ARBA00001946"/>
    </source>
</evidence>
<comment type="cofactor">
    <cofactor evidence="1">
        <name>Mg(2+)</name>
        <dbReference type="ChEBI" id="CHEBI:18420"/>
    </cofactor>
</comment>
<dbReference type="GO" id="GO:0004518">
    <property type="term" value="F:nuclease activity"/>
    <property type="evidence" value="ECO:0007669"/>
    <property type="project" value="UniProtKB-KW"/>
</dbReference>
<feature type="domain" description="PIN" evidence="8">
    <location>
        <begin position="5"/>
        <end position="123"/>
    </location>
</feature>
<keyword evidence="3" id="KW-0540">Nuclease</keyword>
<reference evidence="9" key="2">
    <citation type="submission" date="2023-07" db="EMBL/GenBank/DDBJ databases">
        <authorList>
            <person name="Bai X.-H."/>
            <person name="Wang H.-H."/>
            <person name="Wang J."/>
            <person name="Ma M.-Y."/>
            <person name="Hu H.-H."/>
            <person name="Song Z.-L."/>
            <person name="Ma H.-G."/>
            <person name="Fan Y."/>
            <person name="Du C.-Y."/>
            <person name="Xu J.-C."/>
        </authorList>
    </citation>
    <scope>NUCLEOTIDE SEQUENCE</scope>
    <source>
        <strain evidence="9">CZ1</strain>
    </source>
</reference>
<dbReference type="Gene3D" id="3.40.50.1010">
    <property type="entry name" value="5'-nuclease"/>
    <property type="match status" value="1"/>
</dbReference>
<dbReference type="GO" id="GO:0046872">
    <property type="term" value="F:metal ion binding"/>
    <property type="evidence" value="ECO:0007669"/>
    <property type="project" value="UniProtKB-KW"/>
</dbReference>
<keyword evidence="6" id="KW-0460">Magnesium</keyword>
<proteinExistence type="inferred from homology"/>
<dbReference type="InterPro" id="IPR050556">
    <property type="entry name" value="Type_II_TA_system_RNase"/>
</dbReference>
<evidence type="ECO:0000256" key="2">
    <source>
        <dbReference type="ARBA" id="ARBA00022649"/>
    </source>
</evidence>
<evidence type="ECO:0000256" key="5">
    <source>
        <dbReference type="ARBA" id="ARBA00022801"/>
    </source>
</evidence>
<dbReference type="Pfam" id="PF01850">
    <property type="entry name" value="PIN"/>
    <property type="match status" value="1"/>
</dbReference>
<reference evidence="9" key="1">
    <citation type="journal article" date="2023" name="Plants (Basel)">
        <title>Genomic Analysis of Leptolyngbya boryana CZ1 Reveals Efficient Carbon Fixation Modules.</title>
        <authorList>
            <person name="Bai X."/>
            <person name="Wang H."/>
            <person name="Cheng W."/>
            <person name="Wang J."/>
            <person name="Ma M."/>
            <person name="Hu H."/>
            <person name="Song Z."/>
            <person name="Ma H."/>
            <person name="Fan Y."/>
            <person name="Du C."/>
            <person name="Xu J."/>
        </authorList>
    </citation>
    <scope>NUCLEOTIDE SEQUENCE</scope>
    <source>
        <strain evidence="9">CZ1</strain>
    </source>
</reference>
<dbReference type="PANTHER" id="PTHR33653:SF1">
    <property type="entry name" value="RIBONUCLEASE VAPC2"/>
    <property type="match status" value="1"/>
</dbReference>
<dbReference type="AlphaFoldDB" id="A0AA97AUA2"/>
<dbReference type="CDD" id="cd18749">
    <property type="entry name" value="PIN_VapC4-5_FitB-like"/>
    <property type="match status" value="1"/>
</dbReference>
<dbReference type="InterPro" id="IPR002716">
    <property type="entry name" value="PIN_dom"/>
</dbReference>
<dbReference type="PANTHER" id="PTHR33653">
    <property type="entry name" value="RIBONUCLEASE VAPC2"/>
    <property type="match status" value="1"/>
</dbReference>
<evidence type="ECO:0000256" key="3">
    <source>
        <dbReference type="ARBA" id="ARBA00022722"/>
    </source>
</evidence>
<gene>
    <name evidence="9" type="ORF">Q2T42_00805</name>
</gene>
<keyword evidence="4" id="KW-0479">Metal-binding</keyword>
<comment type="similarity">
    <text evidence="7">Belongs to the PINc/VapC protein family.</text>
</comment>
<evidence type="ECO:0000313" key="9">
    <source>
        <dbReference type="EMBL" id="WNZ46375.1"/>
    </source>
</evidence>
<evidence type="ECO:0000259" key="8">
    <source>
        <dbReference type="Pfam" id="PF01850"/>
    </source>
</evidence>
<dbReference type="RefSeq" id="WP_316427549.1">
    <property type="nucleotide sequence ID" value="NZ_CP130144.1"/>
</dbReference>
<organism evidence="9">
    <name type="scientific">Leptolyngbya boryana CZ1</name>
    <dbReference type="NCBI Taxonomy" id="3060204"/>
    <lineage>
        <taxon>Bacteria</taxon>
        <taxon>Bacillati</taxon>
        <taxon>Cyanobacteriota</taxon>
        <taxon>Cyanophyceae</taxon>
        <taxon>Leptolyngbyales</taxon>
        <taxon>Leptolyngbyaceae</taxon>
        <taxon>Leptolyngbya group</taxon>
        <taxon>Leptolyngbya</taxon>
    </lineage>
</organism>
<evidence type="ECO:0000256" key="4">
    <source>
        <dbReference type="ARBA" id="ARBA00022723"/>
    </source>
</evidence>
<keyword evidence="5" id="KW-0378">Hydrolase</keyword>
<dbReference type="GO" id="GO:0016787">
    <property type="term" value="F:hydrolase activity"/>
    <property type="evidence" value="ECO:0007669"/>
    <property type="project" value="UniProtKB-KW"/>
</dbReference>
<name>A0AA97AUA2_LEPBY</name>
<protein>
    <submittedName>
        <fullName evidence="9">Type II toxin-antitoxin system VapC family toxin</fullName>
    </submittedName>
</protein>